<gene>
    <name evidence="2" type="ORF">L3Y34_003446</name>
</gene>
<dbReference type="AlphaFoldDB" id="A0AAE9ACQ6"/>
<accession>A0AAE9ACQ6</accession>
<dbReference type="EMBL" id="CP090894">
    <property type="protein sequence ID" value="ULT93940.1"/>
    <property type="molecule type" value="Genomic_DNA"/>
</dbReference>
<proteinExistence type="predicted"/>
<organism evidence="2 3">
    <name type="scientific">Caenorhabditis briggsae</name>
    <dbReference type="NCBI Taxonomy" id="6238"/>
    <lineage>
        <taxon>Eukaryota</taxon>
        <taxon>Metazoa</taxon>
        <taxon>Ecdysozoa</taxon>
        <taxon>Nematoda</taxon>
        <taxon>Chromadorea</taxon>
        <taxon>Rhabditida</taxon>
        <taxon>Rhabditina</taxon>
        <taxon>Rhabditomorpha</taxon>
        <taxon>Rhabditoidea</taxon>
        <taxon>Rhabditidae</taxon>
        <taxon>Peloderinae</taxon>
        <taxon>Caenorhabditis</taxon>
    </lineage>
</organism>
<dbReference type="Proteomes" id="UP000827892">
    <property type="component" value="Chromosome IV"/>
</dbReference>
<evidence type="ECO:0000313" key="2">
    <source>
        <dbReference type="EMBL" id="ULT93940.1"/>
    </source>
</evidence>
<keyword evidence="1" id="KW-1133">Transmembrane helix</keyword>
<reference evidence="2 3" key="1">
    <citation type="submission" date="2022-05" db="EMBL/GenBank/DDBJ databases">
        <title>Chromosome-level reference genomes for two strains of Caenorhabditis briggsae: an improved platform for comparative genomics.</title>
        <authorList>
            <person name="Stevens L."/>
            <person name="Andersen E.C."/>
        </authorList>
    </citation>
    <scope>NUCLEOTIDE SEQUENCE [LARGE SCALE GENOMIC DNA]</scope>
    <source>
        <strain evidence="2">QX1410_ONT</strain>
        <tissue evidence="2">Whole-organism</tissue>
    </source>
</reference>
<keyword evidence="1" id="KW-0812">Transmembrane</keyword>
<evidence type="ECO:0000313" key="3">
    <source>
        <dbReference type="Proteomes" id="UP000827892"/>
    </source>
</evidence>
<evidence type="ECO:0000256" key="1">
    <source>
        <dbReference type="SAM" id="Phobius"/>
    </source>
</evidence>
<name>A0AAE9ACQ6_CAEBR</name>
<keyword evidence="1" id="KW-0472">Membrane</keyword>
<protein>
    <submittedName>
        <fullName evidence="2">Uncharacterized protein</fullName>
    </submittedName>
</protein>
<feature type="transmembrane region" description="Helical" evidence="1">
    <location>
        <begin position="37"/>
        <end position="58"/>
    </location>
</feature>
<sequence>MQTDENTTMPLARIARAYYQMATKTTRYLFSDSRQRIFAYIIIFLCFLTPSSTSFVLYSGSEFEENSVATAKIEYKDVNMLKEMRLEDRKVIFEFCNLVVKFPQLLIKKMTHEQVRKSKPICEQLLLGIAKVREQEARAHRAHIDRELQ</sequence>